<evidence type="ECO:0000313" key="6">
    <source>
        <dbReference type="EMBL" id="KAE9180012.1"/>
    </source>
</evidence>
<dbReference type="Proteomes" id="UP000476176">
    <property type="component" value="Unassembled WGS sequence"/>
</dbReference>
<dbReference type="EMBL" id="QXFZ01003255">
    <property type="protein sequence ID" value="KAE9070244.1"/>
    <property type="molecule type" value="Genomic_DNA"/>
</dbReference>
<sequence length="91" mass="10361">MPRVSERQRLHRDIVDVMAVATLEEDDDDLLHSAQGRAAVTEDQLLFSELDDVSDMLQLDLAAPTPIDPPVCVAQLIRLHRTQLYHKRFAK</sequence>
<dbReference type="AlphaFoldDB" id="A0A6A3WCV8"/>
<dbReference type="Proteomes" id="UP000440367">
    <property type="component" value="Unassembled WGS sequence"/>
</dbReference>
<protein>
    <submittedName>
        <fullName evidence="6">Uncharacterized protein</fullName>
    </submittedName>
</protein>
<dbReference type="EMBL" id="QXGD01003173">
    <property type="protein sequence ID" value="KAE9180012.1"/>
    <property type="molecule type" value="Genomic_DNA"/>
</dbReference>
<accession>A0A6A3WCV8</accession>
<dbReference type="Proteomes" id="UP000437068">
    <property type="component" value="Unassembled WGS sequence"/>
</dbReference>
<evidence type="ECO:0000313" key="14">
    <source>
        <dbReference type="Proteomes" id="UP000488956"/>
    </source>
</evidence>
<dbReference type="EMBL" id="QXGB01003190">
    <property type="protein sequence ID" value="KAE9172226.1"/>
    <property type="molecule type" value="Genomic_DNA"/>
</dbReference>
<keyword evidence="8" id="KW-1185">Reference proteome</keyword>
<evidence type="ECO:0000313" key="13">
    <source>
        <dbReference type="Proteomes" id="UP000476176"/>
    </source>
</evidence>
<comment type="caution">
    <text evidence="6">The sequence shown here is derived from an EMBL/GenBank/DDBJ whole genome shotgun (WGS) entry which is preliminary data.</text>
</comment>
<dbReference type="Proteomes" id="UP000433483">
    <property type="component" value="Unassembled WGS sequence"/>
</dbReference>
<evidence type="ECO:0000313" key="5">
    <source>
        <dbReference type="EMBL" id="KAE9176668.1"/>
    </source>
</evidence>
<dbReference type="EMBL" id="QXFW01003214">
    <property type="protein sequence ID" value="KAE8972229.1"/>
    <property type="molecule type" value="Genomic_DNA"/>
</dbReference>
<dbReference type="OrthoDB" id="10296060at2759"/>
<dbReference type="Proteomes" id="UP000488956">
    <property type="component" value="Unassembled WGS sequence"/>
</dbReference>
<name>A0A6A3WCV8_9STRA</name>
<dbReference type="EMBL" id="QXGC01003314">
    <property type="protein sequence ID" value="KAE9176668.1"/>
    <property type="molecule type" value="Genomic_DNA"/>
</dbReference>
<dbReference type="Proteomes" id="UP000441208">
    <property type="component" value="Unassembled WGS sequence"/>
</dbReference>
<evidence type="ECO:0000313" key="12">
    <source>
        <dbReference type="Proteomes" id="UP000460718"/>
    </source>
</evidence>
<dbReference type="Proteomes" id="UP000460718">
    <property type="component" value="Unassembled WGS sequence"/>
</dbReference>
<evidence type="ECO:0000313" key="9">
    <source>
        <dbReference type="Proteomes" id="UP000437068"/>
    </source>
</evidence>
<evidence type="ECO:0000313" key="7">
    <source>
        <dbReference type="EMBL" id="KAE9277006.1"/>
    </source>
</evidence>
<proteinExistence type="predicted"/>
<reference evidence="8 9" key="1">
    <citation type="submission" date="2018-08" db="EMBL/GenBank/DDBJ databases">
        <title>Genomic investigation of the strawberry pathogen Phytophthora fragariae indicates pathogenicity is determined by transcriptional variation in three key races.</title>
        <authorList>
            <person name="Adams T.M."/>
            <person name="Armitage A.D."/>
            <person name="Sobczyk M.K."/>
            <person name="Bates H.J."/>
            <person name="Dunwell J.M."/>
            <person name="Nellist C.F."/>
            <person name="Harrison R.J."/>
        </authorList>
    </citation>
    <scope>NUCLEOTIDE SEQUENCE [LARGE SCALE GENOMIC DNA]</scope>
    <source>
        <strain evidence="7 9">A4</strain>
        <strain evidence="6 10">BC-1</strain>
        <strain evidence="5 13">BC-23</strain>
        <strain evidence="4 8">NOV-27</strain>
        <strain evidence="3 11">NOV-71</strain>
        <strain evidence="2 14">ONT-3</strain>
        <strain evidence="1 12">SCRP245</strain>
    </source>
</reference>
<evidence type="ECO:0000313" key="4">
    <source>
        <dbReference type="EMBL" id="KAE9172226.1"/>
    </source>
</evidence>
<dbReference type="EMBL" id="QXGE01003113">
    <property type="protein sequence ID" value="KAE9277006.1"/>
    <property type="molecule type" value="Genomic_DNA"/>
</dbReference>
<evidence type="ECO:0000313" key="2">
    <source>
        <dbReference type="EMBL" id="KAE9069819.1"/>
    </source>
</evidence>
<evidence type="ECO:0000313" key="3">
    <source>
        <dbReference type="EMBL" id="KAE9070244.1"/>
    </source>
</evidence>
<evidence type="ECO:0000313" key="11">
    <source>
        <dbReference type="Proteomes" id="UP000441208"/>
    </source>
</evidence>
<evidence type="ECO:0000313" key="1">
    <source>
        <dbReference type="EMBL" id="KAE8972229.1"/>
    </source>
</evidence>
<gene>
    <name evidence="7" type="ORF">PF001_g25865</name>
    <name evidence="6" type="ORF">PF002_g27676</name>
    <name evidence="5" type="ORF">PF004_g25996</name>
    <name evidence="4" type="ORF">PF005_g26806</name>
    <name evidence="3" type="ORF">PF007_g27010</name>
    <name evidence="2" type="ORF">PF010_g26523</name>
    <name evidence="1" type="ORF">PF011_g25712</name>
</gene>
<dbReference type="EMBL" id="QXFX01003310">
    <property type="protein sequence ID" value="KAE9069819.1"/>
    <property type="molecule type" value="Genomic_DNA"/>
</dbReference>
<organism evidence="6 10">
    <name type="scientific">Phytophthora fragariae</name>
    <dbReference type="NCBI Taxonomy" id="53985"/>
    <lineage>
        <taxon>Eukaryota</taxon>
        <taxon>Sar</taxon>
        <taxon>Stramenopiles</taxon>
        <taxon>Oomycota</taxon>
        <taxon>Peronosporomycetes</taxon>
        <taxon>Peronosporales</taxon>
        <taxon>Peronosporaceae</taxon>
        <taxon>Phytophthora</taxon>
    </lineage>
</organism>
<evidence type="ECO:0000313" key="10">
    <source>
        <dbReference type="Proteomes" id="UP000440367"/>
    </source>
</evidence>
<evidence type="ECO:0000313" key="8">
    <source>
        <dbReference type="Proteomes" id="UP000433483"/>
    </source>
</evidence>